<dbReference type="AlphaFoldDB" id="A0A4Y7IC35"/>
<organism evidence="1 2">
    <name type="scientific">Papaver somniferum</name>
    <name type="common">Opium poppy</name>
    <dbReference type="NCBI Taxonomy" id="3469"/>
    <lineage>
        <taxon>Eukaryota</taxon>
        <taxon>Viridiplantae</taxon>
        <taxon>Streptophyta</taxon>
        <taxon>Embryophyta</taxon>
        <taxon>Tracheophyta</taxon>
        <taxon>Spermatophyta</taxon>
        <taxon>Magnoliopsida</taxon>
        <taxon>Ranunculales</taxon>
        <taxon>Papaveraceae</taxon>
        <taxon>Papaveroideae</taxon>
        <taxon>Papaver</taxon>
    </lineage>
</organism>
<name>A0A4Y7IC35_PAPSO</name>
<evidence type="ECO:0000313" key="2">
    <source>
        <dbReference type="Proteomes" id="UP000316621"/>
    </source>
</evidence>
<dbReference type="EMBL" id="CM010715">
    <property type="protein sequence ID" value="RZC46487.1"/>
    <property type="molecule type" value="Genomic_DNA"/>
</dbReference>
<protein>
    <submittedName>
        <fullName evidence="1">Uncharacterized protein</fullName>
    </submittedName>
</protein>
<dbReference type="Gramene" id="RZC46487">
    <property type="protein sequence ID" value="RZC46487"/>
    <property type="gene ID" value="C5167_039436"/>
</dbReference>
<evidence type="ECO:0000313" key="1">
    <source>
        <dbReference type="EMBL" id="RZC46487.1"/>
    </source>
</evidence>
<proteinExistence type="predicted"/>
<dbReference type="Proteomes" id="UP000316621">
    <property type="component" value="Chromosome 1"/>
</dbReference>
<keyword evidence="2" id="KW-1185">Reference proteome</keyword>
<gene>
    <name evidence="1" type="ORF">C5167_039436</name>
</gene>
<accession>A0A4Y7IC35</accession>
<sequence length="88" mass="9594">MFDKTPEQPAKFHQLYNELLGDGKQGGIGGSYGSSNDRGSGGQRNLIMVLVIQEEVGEKVHKVDMIVVMVGVLVLETLDVVMMVDLMT</sequence>
<reference evidence="1 2" key="1">
    <citation type="journal article" date="2018" name="Science">
        <title>The opium poppy genome and morphinan production.</title>
        <authorList>
            <person name="Guo L."/>
            <person name="Winzer T."/>
            <person name="Yang X."/>
            <person name="Li Y."/>
            <person name="Ning Z."/>
            <person name="He Z."/>
            <person name="Teodor R."/>
            <person name="Lu Y."/>
            <person name="Bowser T.A."/>
            <person name="Graham I.A."/>
            <person name="Ye K."/>
        </authorList>
    </citation>
    <scope>NUCLEOTIDE SEQUENCE [LARGE SCALE GENOMIC DNA]</scope>
    <source>
        <strain evidence="2">cv. HN1</strain>
        <tissue evidence="1">Leaves</tissue>
    </source>
</reference>